<feature type="domain" description="DUF218" evidence="1">
    <location>
        <begin position="25"/>
        <end position="156"/>
    </location>
</feature>
<comment type="caution">
    <text evidence="2">The sequence shown here is derived from an EMBL/GenBank/DDBJ whole genome shotgun (WGS) entry which is preliminary data.</text>
</comment>
<dbReference type="Proteomes" id="UP001589855">
    <property type="component" value="Unassembled WGS sequence"/>
</dbReference>
<dbReference type="RefSeq" id="WP_137644240.1">
    <property type="nucleotide sequence ID" value="NZ_BAABRM010000006.1"/>
</dbReference>
<dbReference type="InterPro" id="IPR051599">
    <property type="entry name" value="Cell_Envelope_Assoc"/>
</dbReference>
<accession>A0ABV6K5U3</accession>
<proteinExistence type="predicted"/>
<evidence type="ECO:0000259" key="1">
    <source>
        <dbReference type="Pfam" id="PF02698"/>
    </source>
</evidence>
<dbReference type="Pfam" id="PF02698">
    <property type="entry name" value="DUF218"/>
    <property type="match status" value="1"/>
</dbReference>
<sequence length="229" mass="25449">MTALTQLNRCLNWLTAAQPLPTTVDGIVLCGNSLPVTARMAGELAQRYDLPAMIIAGGVGHATKYLRQNLNIENGLSEAALMTLLVRQAGYLGQLHLDHTSTNSGSNATNARQLAPNSWHHVLLVQDPLLARRTALTFQHQWPTTVTFTYYQPQSLTLDQLPTDQVTFDKLTWDAGYFTELVLGECQRLIDTPTGYGPLGRHFIDHVDVPSDVITAYQQLNQQALDRRR</sequence>
<dbReference type="CDD" id="cd06259">
    <property type="entry name" value="YdcF-like"/>
    <property type="match status" value="1"/>
</dbReference>
<dbReference type="InterPro" id="IPR003848">
    <property type="entry name" value="DUF218"/>
</dbReference>
<dbReference type="PANTHER" id="PTHR30336">
    <property type="entry name" value="INNER MEMBRANE PROTEIN, PROBABLE PERMEASE"/>
    <property type="match status" value="1"/>
</dbReference>
<dbReference type="PANTHER" id="PTHR30336:SF20">
    <property type="entry name" value="DUF218 DOMAIN-CONTAINING PROTEIN"/>
    <property type="match status" value="1"/>
</dbReference>
<gene>
    <name evidence="2" type="ORF">ACFFGS_11980</name>
</gene>
<evidence type="ECO:0000313" key="3">
    <source>
        <dbReference type="Proteomes" id="UP001589855"/>
    </source>
</evidence>
<name>A0ABV6K5U3_9LACO</name>
<keyword evidence="3" id="KW-1185">Reference proteome</keyword>
<dbReference type="Gene3D" id="3.40.50.620">
    <property type="entry name" value="HUPs"/>
    <property type="match status" value="1"/>
</dbReference>
<dbReference type="EMBL" id="JBHLUK010000075">
    <property type="protein sequence ID" value="MFC0424844.1"/>
    <property type="molecule type" value="Genomic_DNA"/>
</dbReference>
<evidence type="ECO:0000313" key="2">
    <source>
        <dbReference type="EMBL" id="MFC0424844.1"/>
    </source>
</evidence>
<dbReference type="InterPro" id="IPR014729">
    <property type="entry name" value="Rossmann-like_a/b/a_fold"/>
</dbReference>
<organism evidence="2 3">
    <name type="scientific">Lactiplantibacillus plajomi</name>
    <dbReference type="NCBI Taxonomy" id="1457217"/>
    <lineage>
        <taxon>Bacteria</taxon>
        <taxon>Bacillati</taxon>
        <taxon>Bacillota</taxon>
        <taxon>Bacilli</taxon>
        <taxon>Lactobacillales</taxon>
        <taxon>Lactobacillaceae</taxon>
        <taxon>Lactiplantibacillus</taxon>
    </lineage>
</organism>
<reference evidence="2 3" key="1">
    <citation type="submission" date="2024-09" db="EMBL/GenBank/DDBJ databases">
        <authorList>
            <person name="Sun Q."/>
            <person name="Mori K."/>
        </authorList>
    </citation>
    <scope>NUCLEOTIDE SEQUENCE [LARGE SCALE GENOMIC DNA]</scope>
    <source>
        <strain evidence="2 3">TBRC 4575</strain>
    </source>
</reference>
<protein>
    <submittedName>
        <fullName evidence="2">YdcF family protein</fullName>
    </submittedName>
</protein>
<dbReference type="Gene3D" id="1.10.3620.10">
    <property type="entry name" value="YdcF like domain"/>
    <property type="match status" value="1"/>
</dbReference>